<dbReference type="InterPro" id="IPR052895">
    <property type="entry name" value="HetReg/Transcr_Mod"/>
</dbReference>
<protein>
    <recommendedName>
        <fullName evidence="1">Heterokaryon incompatibility domain-containing protein</fullName>
    </recommendedName>
</protein>
<feature type="domain" description="Heterokaryon incompatibility" evidence="1">
    <location>
        <begin position="35"/>
        <end position="189"/>
    </location>
</feature>
<evidence type="ECO:0000313" key="3">
    <source>
        <dbReference type="Proteomes" id="UP000829685"/>
    </source>
</evidence>
<dbReference type="PANTHER" id="PTHR24148">
    <property type="entry name" value="ANKYRIN REPEAT DOMAIN-CONTAINING PROTEIN 39 HOMOLOG-RELATED"/>
    <property type="match status" value="1"/>
</dbReference>
<keyword evidence="3" id="KW-1185">Reference proteome</keyword>
<name>A0A9P9WX86_9PEZI</name>
<dbReference type="AlphaFoldDB" id="A0A9P9WX86"/>
<accession>A0A9P9WX86</accession>
<dbReference type="InterPro" id="IPR010730">
    <property type="entry name" value="HET"/>
</dbReference>
<gene>
    <name evidence="2" type="ORF">JX265_001003</name>
</gene>
<dbReference type="Pfam" id="PF06985">
    <property type="entry name" value="HET"/>
    <property type="match status" value="1"/>
</dbReference>
<proteinExistence type="predicted"/>
<evidence type="ECO:0000313" key="2">
    <source>
        <dbReference type="EMBL" id="KAI1880763.1"/>
    </source>
</evidence>
<dbReference type="EMBL" id="JAFIMR010000002">
    <property type="protein sequence ID" value="KAI1880763.1"/>
    <property type="molecule type" value="Genomic_DNA"/>
</dbReference>
<evidence type="ECO:0000259" key="1">
    <source>
        <dbReference type="Pfam" id="PF06985"/>
    </source>
</evidence>
<organism evidence="2 3">
    <name type="scientific">Neoarthrinium moseri</name>
    <dbReference type="NCBI Taxonomy" id="1658444"/>
    <lineage>
        <taxon>Eukaryota</taxon>
        <taxon>Fungi</taxon>
        <taxon>Dikarya</taxon>
        <taxon>Ascomycota</taxon>
        <taxon>Pezizomycotina</taxon>
        <taxon>Sordariomycetes</taxon>
        <taxon>Xylariomycetidae</taxon>
        <taxon>Amphisphaeriales</taxon>
        <taxon>Apiosporaceae</taxon>
        <taxon>Neoarthrinium</taxon>
    </lineage>
</organism>
<reference evidence="2" key="1">
    <citation type="submission" date="2021-03" db="EMBL/GenBank/DDBJ databases">
        <title>Revisited historic fungal species revealed as producer of novel bioactive compounds through whole genome sequencing and comparative genomics.</title>
        <authorList>
            <person name="Vignolle G.A."/>
            <person name="Hochenegger N."/>
            <person name="Mach R.L."/>
            <person name="Mach-Aigner A.R."/>
            <person name="Javad Rahimi M."/>
            <person name="Salim K.A."/>
            <person name="Chan C.M."/>
            <person name="Lim L.B.L."/>
            <person name="Cai F."/>
            <person name="Druzhinina I.S."/>
            <person name="U'Ren J.M."/>
            <person name="Derntl C."/>
        </authorList>
    </citation>
    <scope>NUCLEOTIDE SEQUENCE</scope>
    <source>
        <strain evidence="2">TUCIM 5799</strain>
    </source>
</reference>
<sequence>MHGAGIIRLLQVDRLKDDGLLHGSLEEARTGEAKYEALSYTWADESGDSSRSKSIFLGDWWDILPITANCEAAIRYLQRRHEYRLLNGAGTLTVWTNAICVNQDDMKERSHQVEMMTAIYSGARHVSVYLGEDTDSSAHAIHTLNKSDNQDIVQLLSSDRQDKESTILKEAISALFRRRYFSRIWVIQEVLAARGVRFYCGENTVSPKAFRPQILETLHAMNLGLVPRWVSWSSKPLPRKPTELFQLFRSSLLCGASDPRDKVFALLGLYLGGVSDGLVPDYGLSLRETYIGIAAYLLSRRIMEVLVFAEPPPDVS</sequence>
<dbReference type="PANTHER" id="PTHR24148:SF81">
    <property type="entry name" value="HETEROKARYON INCOMPATIBILITY DOMAIN-CONTAINING PROTEIN"/>
    <property type="match status" value="1"/>
</dbReference>
<comment type="caution">
    <text evidence="2">The sequence shown here is derived from an EMBL/GenBank/DDBJ whole genome shotgun (WGS) entry which is preliminary data.</text>
</comment>
<dbReference type="Proteomes" id="UP000829685">
    <property type="component" value="Unassembled WGS sequence"/>
</dbReference>